<accession>A0AAV1HWW0</accession>
<dbReference type="EMBL" id="CAUYUE010000003">
    <property type="protein sequence ID" value="CAK0752607.1"/>
    <property type="molecule type" value="Genomic_DNA"/>
</dbReference>
<proteinExistence type="predicted"/>
<organism evidence="2 3">
    <name type="scientific">Coccomyxa viridis</name>
    <dbReference type="NCBI Taxonomy" id="1274662"/>
    <lineage>
        <taxon>Eukaryota</taxon>
        <taxon>Viridiplantae</taxon>
        <taxon>Chlorophyta</taxon>
        <taxon>core chlorophytes</taxon>
        <taxon>Trebouxiophyceae</taxon>
        <taxon>Trebouxiophyceae incertae sedis</taxon>
        <taxon>Coccomyxaceae</taxon>
        <taxon>Coccomyxa</taxon>
    </lineage>
</organism>
<comment type="caution">
    <text evidence="2">The sequence shown here is derived from an EMBL/GenBank/DDBJ whole genome shotgun (WGS) entry which is preliminary data.</text>
</comment>
<feature type="region of interest" description="Disordered" evidence="1">
    <location>
        <begin position="138"/>
        <end position="277"/>
    </location>
</feature>
<feature type="compositionally biased region" description="Basic and acidic residues" evidence="1">
    <location>
        <begin position="223"/>
        <end position="236"/>
    </location>
</feature>
<sequence>MQHRGAGARMPEGGPSSMHTASESTARKLKWLPREQWQRPYAEQQSNPDLSGRSPFTGMFSGFWPGPCLLPSIAGVMPAAEVAVPRAPSTSPLSREMAGHLALLDAPTLSPLASPASAGSDVSEASGERRLPPEVANDLDASAQPHSSSRSRQARPPSTAGKHASSSMQGAGGPADEEGRPHGDQPKKRALEEGLAESEHKRQRREQDAVDGSHDRSPRRKARSESVHTDSKRDAVSWEQSKGRAPSIAVSRVGAAKHHSRESQRDARSRSHEALDRGEQWPFRRGRILSCGSSNEADMLRRLRFGSDHKADLEDLSPSTAVFLWNYEKQRLHGIFAGTSHLVKDTTIKDAAYLYEVRVKNYADYRSLPKEVAMRLVPKGGKTGRGQTLLRVDVDADHVDRLCTAFAADRSPS</sequence>
<feature type="compositionally biased region" description="Low complexity" evidence="1">
    <location>
        <begin position="141"/>
        <end position="158"/>
    </location>
</feature>
<gene>
    <name evidence="2" type="ORF">CVIRNUC_002159</name>
</gene>
<evidence type="ECO:0000256" key="1">
    <source>
        <dbReference type="SAM" id="MobiDB-lite"/>
    </source>
</evidence>
<keyword evidence="3" id="KW-1185">Reference proteome</keyword>
<dbReference type="AlphaFoldDB" id="A0AAV1HWW0"/>
<evidence type="ECO:0000313" key="3">
    <source>
        <dbReference type="Proteomes" id="UP001314263"/>
    </source>
</evidence>
<feature type="region of interest" description="Disordered" evidence="1">
    <location>
        <begin position="1"/>
        <end position="55"/>
    </location>
</feature>
<name>A0AAV1HWW0_9CHLO</name>
<reference evidence="2 3" key="1">
    <citation type="submission" date="2023-10" db="EMBL/GenBank/DDBJ databases">
        <authorList>
            <person name="Maclean D."/>
            <person name="Macfadyen A."/>
        </authorList>
    </citation>
    <scope>NUCLEOTIDE SEQUENCE [LARGE SCALE GENOMIC DNA]</scope>
</reference>
<protein>
    <submittedName>
        <fullName evidence="2">Uncharacterized protein</fullName>
    </submittedName>
</protein>
<dbReference type="Proteomes" id="UP001314263">
    <property type="component" value="Unassembled WGS sequence"/>
</dbReference>
<feature type="compositionally biased region" description="Basic and acidic residues" evidence="1">
    <location>
        <begin position="177"/>
        <end position="216"/>
    </location>
</feature>
<evidence type="ECO:0000313" key="2">
    <source>
        <dbReference type="EMBL" id="CAK0752607.1"/>
    </source>
</evidence>
<feature type="compositionally biased region" description="Basic and acidic residues" evidence="1">
    <location>
        <begin position="261"/>
        <end position="277"/>
    </location>
</feature>